<dbReference type="EMBL" id="JMCB01000005">
    <property type="protein sequence ID" value="KFE68884.1"/>
    <property type="molecule type" value="Genomic_DNA"/>
</dbReference>
<comment type="caution">
    <text evidence="3">The sequence shown here is derived from an EMBL/GenBank/DDBJ whole genome shotgun (WGS) entry which is preliminary data.</text>
</comment>
<feature type="region of interest" description="Disordered" evidence="1">
    <location>
        <begin position="110"/>
        <end position="131"/>
    </location>
</feature>
<dbReference type="PROSITE" id="PS50042">
    <property type="entry name" value="CNMP_BINDING_3"/>
    <property type="match status" value="2"/>
</dbReference>
<dbReference type="CDD" id="cd00038">
    <property type="entry name" value="CAP_ED"/>
    <property type="match status" value="2"/>
</dbReference>
<dbReference type="Gene3D" id="2.60.120.10">
    <property type="entry name" value="Jelly Rolls"/>
    <property type="match status" value="2"/>
</dbReference>
<dbReference type="PANTHER" id="PTHR24567:SF74">
    <property type="entry name" value="HTH-TYPE TRANSCRIPTIONAL REGULATOR ARCR"/>
    <property type="match status" value="1"/>
</dbReference>
<protein>
    <submittedName>
        <fullName evidence="3">PKA regulatory subunit-like protein</fullName>
    </submittedName>
</protein>
<reference evidence="3 4" key="1">
    <citation type="submission" date="2014-04" db="EMBL/GenBank/DDBJ databases">
        <title>Genome assembly of Hyalangium minutum DSM 14724.</title>
        <authorList>
            <person name="Sharma G."/>
            <person name="Subramanian S."/>
        </authorList>
    </citation>
    <scope>NUCLEOTIDE SEQUENCE [LARGE SCALE GENOMIC DNA]</scope>
    <source>
        <strain evidence="3 4">DSM 14724</strain>
    </source>
</reference>
<dbReference type="GO" id="GO:0003700">
    <property type="term" value="F:DNA-binding transcription factor activity"/>
    <property type="evidence" value="ECO:0007669"/>
    <property type="project" value="TreeGrafter"/>
</dbReference>
<dbReference type="InterPro" id="IPR014710">
    <property type="entry name" value="RmlC-like_jellyroll"/>
</dbReference>
<feature type="domain" description="Cyclic nucleotide-binding" evidence="2">
    <location>
        <begin position="141"/>
        <end position="261"/>
    </location>
</feature>
<accession>A0A085WMH1</accession>
<evidence type="ECO:0000313" key="4">
    <source>
        <dbReference type="Proteomes" id="UP000028725"/>
    </source>
</evidence>
<dbReference type="SUPFAM" id="SSF51206">
    <property type="entry name" value="cAMP-binding domain-like"/>
    <property type="match status" value="2"/>
</dbReference>
<dbReference type="InterPro" id="IPR000595">
    <property type="entry name" value="cNMP-bd_dom"/>
</dbReference>
<sequence>MTDVVRQRKDRAEELLASGAVEAALAEYQKLAEEVPEDLTSRRKVAELFQRLGRRKEALLTYEALADAWARRGWLLRAIALCKIILQIEPRHERTQRLLAQLYARRQMPPSLPAPAPASAPSEPEAVVSKPGTGKVPRFPVFSQLGGDAFLSLLEGLEMRFFQPGDVVIEEGKAATSMFVIVEGSVEVVQKQGKGGDRPVALMGEGNLFGEMALGGEACRHTRIQAYEPTVVLELTRSRVEQLILQYPAVGQVLQTFYRERMLSQLLSQNPLFRSLSQAQREAVALEFQLCSMPADRPLIAQGRAVDALYVLLRGCCRVTHQRSEGGELASQPLQEGDMFGEIALVLGTQATATVTTETPCTLLRLSRDACERHLLQQPGLRDYLSRLASERLQRTASLIAGEAPEEDDVCI</sequence>
<dbReference type="Pfam" id="PF00027">
    <property type="entry name" value="cNMP_binding"/>
    <property type="match status" value="2"/>
</dbReference>
<dbReference type="Proteomes" id="UP000028725">
    <property type="component" value="Unassembled WGS sequence"/>
</dbReference>
<organism evidence="3 4">
    <name type="scientific">Hyalangium minutum</name>
    <dbReference type="NCBI Taxonomy" id="394096"/>
    <lineage>
        <taxon>Bacteria</taxon>
        <taxon>Pseudomonadati</taxon>
        <taxon>Myxococcota</taxon>
        <taxon>Myxococcia</taxon>
        <taxon>Myxococcales</taxon>
        <taxon>Cystobacterineae</taxon>
        <taxon>Archangiaceae</taxon>
        <taxon>Hyalangium</taxon>
    </lineage>
</organism>
<evidence type="ECO:0000256" key="1">
    <source>
        <dbReference type="SAM" id="MobiDB-lite"/>
    </source>
</evidence>
<dbReference type="Gene3D" id="1.25.40.10">
    <property type="entry name" value="Tetratricopeptide repeat domain"/>
    <property type="match status" value="1"/>
</dbReference>
<dbReference type="InterPro" id="IPR011990">
    <property type="entry name" value="TPR-like_helical_dom_sf"/>
</dbReference>
<dbReference type="InterPro" id="IPR018490">
    <property type="entry name" value="cNMP-bd_dom_sf"/>
</dbReference>
<evidence type="ECO:0000313" key="3">
    <source>
        <dbReference type="EMBL" id="KFE68884.1"/>
    </source>
</evidence>
<evidence type="ECO:0000259" key="2">
    <source>
        <dbReference type="PROSITE" id="PS50042"/>
    </source>
</evidence>
<name>A0A085WMH1_9BACT</name>
<dbReference type="AlphaFoldDB" id="A0A085WMH1"/>
<dbReference type="GO" id="GO:0005829">
    <property type="term" value="C:cytosol"/>
    <property type="evidence" value="ECO:0007669"/>
    <property type="project" value="TreeGrafter"/>
</dbReference>
<keyword evidence="4" id="KW-1185">Reference proteome</keyword>
<dbReference type="STRING" id="394096.DB31_6786"/>
<dbReference type="SMART" id="SM00100">
    <property type="entry name" value="cNMP"/>
    <property type="match status" value="2"/>
</dbReference>
<gene>
    <name evidence="3" type="ORF">DB31_6786</name>
</gene>
<feature type="domain" description="Cyclic nucleotide-binding" evidence="2">
    <location>
        <begin position="272"/>
        <end position="375"/>
    </location>
</feature>
<proteinExistence type="predicted"/>
<dbReference type="OrthoDB" id="5453547at2"/>
<dbReference type="InterPro" id="IPR050397">
    <property type="entry name" value="Env_Response_Regulators"/>
</dbReference>
<dbReference type="PANTHER" id="PTHR24567">
    <property type="entry name" value="CRP FAMILY TRANSCRIPTIONAL REGULATORY PROTEIN"/>
    <property type="match status" value="1"/>
</dbReference>
<dbReference type="SUPFAM" id="SSF48452">
    <property type="entry name" value="TPR-like"/>
    <property type="match status" value="1"/>
</dbReference>
<dbReference type="RefSeq" id="WP_044187447.1">
    <property type="nucleotide sequence ID" value="NZ_JMCB01000005.1"/>
</dbReference>
<feature type="compositionally biased region" description="Low complexity" evidence="1">
    <location>
        <begin position="119"/>
        <end position="129"/>
    </location>
</feature>